<comment type="caution">
    <text evidence="1">The sequence shown here is derived from an EMBL/GenBank/DDBJ whole genome shotgun (WGS) entry which is preliminary data.</text>
</comment>
<evidence type="ECO:0000313" key="1">
    <source>
        <dbReference type="EMBL" id="KAK7493060.1"/>
    </source>
</evidence>
<organism evidence="1 2">
    <name type="scientific">Batillaria attramentaria</name>
    <dbReference type="NCBI Taxonomy" id="370345"/>
    <lineage>
        <taxon>Eukaryota</taxon>
        <taxon>Metazoa</taxon>
        <taxon>Spiralia</taxon>
        <taxon>Lophotrochozoa</taxon>
        <taxon>Mollusca</taxon>
        <taxon>Gastropoda</taxon>
        <taxon>Caenogastropoda</taxon>
        <taxon>Sorbeoconcha</taxon>
        <taxon>Cerithioidea</taxon>
        <taxon>Batillariidae</taxon>
        <taxon>Batillaria</taxon>
    </lineage>
</organism>
<name>A0ABD0L1R6_9CAEN</name>
<keyword evidence="2" id="KW-1185">Reference proteome</keyword>
<sequence>MVEIRFSKSEAMFRQNVSLCRVMRRTTQSRLNNFVKKDSFGSTTEQSAISAGYSDIAV</sequence>
<evidence type="ECO:0000313" key="2">
    <source>
        <dbReference type="Proteomes" id="UP001519460"/>
    </source>
</evidence>
<dbReference type="EMBL" id="JACVVK020000097">
    <property type="protein sequence ID" value="KAK7493060.1"/>
    <property type="molecule type" value="Genomic_DNA"/>
</dbReference>
<protein>
    <submittedName>
        <fullName evidence="1">Uncharacterized protein</fullName>
    </submittedName>
</protein>
<accession>A0ABD0L1R6</accession>
<proteinExistence type="predicted"/>
<reference evidence="1 2" key="1">
    <citation type="journal article" date="2023" name="Sci. Data">
        <title>Genome assembly of the Korean intertidal mud-creeper Batillaria attramentaria.</title>
        <authorList>
            <person name="Patra A.K."/>
            <person name="Ho P.T."/>
            <person name="Jun S."/>
            <person name="Lee S.J."/>
            <person name="Kim Y."/>
            <person name="Won Y.J."/>
        </authorList>
    </citation>
    <scope>NUCLEOTIDE SEQUENCE [LARGE SCALE GENOMIC DNA]</scope>
    <source>
        <strain evidence="1">Wonlab-2016</strain>
    </source>
</reference>
<dbReference type="Proteomes" id="UP001519460">
    <property type="component" value="Unassembled WGS sequence"/>
</dbReference>
<dbReference type="AlphaFoldDB" id="A0ABD0L1R6"/>
<gene>
    <name evidence="1" type="ORF">BaRGS_00015790</name>
</gene>
<feature type="non-terminal residue" evidence="1">
    <location>
        <position position="58"/>
    </location>
</feature>